<organism evidence="4 5">
    <name type="scientific">Rhodococcus wratislaviensis</name>
    <name type="common">Tsukamurella wratislaviensis</name>
    <dbReference type="NCBI Taxonomy" id="44752"/>
    <lineage>
        <taxon>Bacteria</taxon>
        <taxon>Bacillati</taxon>
        <taxon>Actinomycetota</taxon>
        <taxon>Actinomycetes</taxon>
        <taxon>Mycobacteriales</taxon>
        <taxon>Nocardiaceae</taxon>
        <taxon>Rhodococcus</taxon>
    </lineage>
</organism>
<dbReference type="EMBL" id="BHYM01000013">
    <property type="protein sequence ID" value="GCE37861.1"/>
    <property type="molecule type" value="Genomic_DNA"/>
</dbReference>
<dbReference type="InterPro" id="IPR003819">
    <property type="entry name" value="TauD/TfdA-like"/>
</dbReference>
<sequence>MMNLDTLPVAPIATNSDQVEAVTAALAAHSLALVPRFPAETDRFLDFLSNFGEPLHYYGDGTGTHPSSGAIWRIKYDPAQAARREIHAVDGPLMPHSSQSLRDPRPPYFCMFMIDHGWLDMPTGKSGASLLVRWSDVLERMHTVDPGGYAEIVAALEASVPHPGGIARPVVYRLTSPRGPYDLGVRLKSDLLEHLRSQLPEHPSTRAVELLSTTALEVAQRIQLRSGDLLLLDNDRWGHGRESVVGRRRRAGREPELNPRELWSVTLG</sequence>
<evidence type="ECO:0000313" key="5">
    <source>
        <dbReference type="Proteomes" id="UP000287519"/>
    </source>
</evidence>
<keyword evidence="5" id="KW-1185">Reference proteome</keyword>
<name>A0A402C2S7_RHOWR</name>
<proteinExistence type="predicted"/>
<accession>A0A402C2S7</accession>
<keyword evidence="2" id="KW-0408">Iron</keyword>
<dbReference type="SUPFAM" id="SSF51197">
    <property type="entry name" value="Clavaminate synthase-like"/>
    <property type="match status" value="1"/>
</dbReference>
<reference evidence="4 5" key="1">
    <citation type="submission" date="2018-11" db="EMBL/GenBank/DDBJ databases">
        <title>Microbial catabolism of amino acid.</title>
        <authorList>
            <person name="Hibi M."/>
            <person name="Ogawa J."/>
        </authorList>
    </citation>
    <scope>NUCLEOTIDE SEQUENCE [LARGE SCALE GENOMIC DNA]</scope>
    <source>
        <strain evidence="4 5">C31-06</strain>
    </source>
</reference>
<dbReference type="GO" id="GO:0016491">
    <property type="term" value="F:oxidoreductase activity"/>
    <property type="evidence" value="ECO:0007669"/>
    <property type="project" value="UniProtKB-KW"/>
</dbReference>
<comment type="caution">
    <text evidence="4">The sequence shown here is derived from an EMBL/GenBank/DDBJ whole genome shotgun (WGS) entry which is preliminary data.</text>
</comment>
<dbReference type="Gene3D" id="3.60.130.10">
    <property type="entry name" value="Clavaminate synthase-like"/>
    <property type="match status" value="1"/>
</dbReference>
<evidence type="ECO:0000259" key="3">
    <source>
        <dbReference type="Pfam" id="PF02668"/>
    </source>
</evidence>
<evidence type="ECO:0000256" key="2">
    <source>
        <dbReference type="ARBA" id="ARBA00023004"/>
    </source>
</evidence>
<keyword evidence="1" id="KW-0560">Oxidoreductase</keyword>
<gene>
    <name evidence="4" type="ORF">Rhow_000745</name>
</gene>
<dbReference type="Pfam" id="PF02668">
    <property type="entry name" value="TauD"/>
    <property type="match status" value="1"/>
</dbReference>
<protein>
    <recommendedName>
        <fullName evidence="3">TauD/TfdA-like domain-containing protein</fullName>
    </recommendedName>
</protein>
<evidence type="ECO:0000313" key="4">
    <source>
        <dbReference type="EMBL" id="GCE37861.1"/>
    </source>
</evidence>
<dbReference type="AlphaFoldDB" id="A0A402C2S7"/>
<dbReference type="Proteomes" id="UP000287519">
    <property type="component" value="Unassembled WGS sequence"/>
</dbReference>
<feature type="domain" description="TauD/TfdA-like" evidence="3">
    <location>
        <begin position="13"/>
        <end position="249"/>
    </location>
</feature>
<dbReference type="InterPro" id="IPR042098">
    <property type="entry name" value="TauD-like_sf"/>
</dbReference>
<evidence type="ECO:0000256" key="1">
    <source>
        <dbReference type="ARBA" id="ARBA00023002"/>
    </source>
</evidence>